<dbReference type="EMBL" id="JAMFTS010000001">
    <property type="protein sequence ID" value="KAJ4810093.1"/>
    <property type="molecule type" value="Genomic_DNA"/>
</dbReference>
<feature type="domain" description="KIB1-4 beta-propeller" evidence="1">
    <location>
        <begin position="65"/>
        <end position="284"/>
    </location>
</feature>
<dbReference type="Proteomes" id="UP001140206">
    <property type="component" value="Chromosome 1"/>
</dbReference>
<comment type="caution">
    <text evidence="2">The sequence shown here is derived from an EMBL/GenBank/DDBJ whole genome shotgun (WGS) entry which is preliminary data.</text>
</comment>
<dbReference type="PANTHER" id="PTHR33110">
    <property type="entry name" value="F-BOX/KELCH-REPEAT PROTEIN-RELATED"/>
    <property type="match status" value="1"/>
</dbReference>
<dbReference type="InterPro" id="IPR005174">
    <property type="entry name" value="KIB1-4_b-propeller"/>
</dbReference>
<protein>
    <submittedName>
        <fullName evidence="2">F-box SKIP23-like protein (DUF295)</fullName>
    </submittedName>
</protein>
<keyword evidence="3" id="KW-1185">Reference proteome</keyword>
<evidence type="ECO:0000313" key="3">
    <source>
        <dbReference type="Proteomes" id="UP001140206"/>
    </source>
</evidence>
<sequence>MSWSELLPELLAVIARKLVEPGDYVRFRFVCSSWRSATNSLCIPPFVKIPWLILPSDPSSSFRNLYSYSEDRFYGFQLPDCAHGSNIIHGSTSGWLLVSRGDWNLYLINPFSPNSFTSENRLGSICASNVRYRSWDLSPSIIVTTSYKDYKDPKFKNITYYDGYFYVVWEKERHILICNDRLHMVALIYPPSEVRDKIFTADLAVSPDELFFLVRLQGCNLPYSHIFWMDRHEVATGKEWTEVTGIGYRAIFVDYLHCFLVEAGEATGLTKNCIYSVISKPSSDNPTMKSFYIQQFNFDDKSCQIVERKLSQYEIDDSTCTSEPSWFMPCLESKNTRRENDLVPRWGVTTFYDGRMDLSDNA</sequence>
<evidence type="ECO:0000313" key="2">
    <source>
        <dbReference type="EMBL" id="KAJ4810093.1"/>
    </source>
</evidence>
<reference evidence="2" key="1">
    <citation type="submission" date="2022-08" db="EMBL/GenBank/DDBJ databases">
        <authorList>
            <person name="Marques A."/>
        </authorList>
    </citation>
    <scope>NUCLEOTIDE SEQUENCE</scope>
    <source>
        <strain evidence="2">RhyPub2mFocal</strain>
        <tissue evidence="2">Leaves</tissue>
    </source>
</reference>
<evidence type="ECO:0000259" key="1">
    <source>
        <dbReference type="Pfam" id="PF03478"/>
    </source>
</evidence>
<dbReference type="InterPro" id="IPR036047">
    <property type="entry name" value="F-box-like_dom_sf"/>
</dbReference>
<accession>A0AAV8H557</accession>
<dbReference type="AlphaFoldDB" id="A0AAV8H557"/>
<proteinExistence type="predicted"/>
<dbReference type="PANTHER" id="PTHR33110:SF35">
    <property type="entry name" value="OS02G0671200 PROTEIN"/>
    <property type="match status" value="1"/>
</dbReference>
<name>A0AAV8H557_9POAL</name>
<organism evidence="2 3">
    <name type="scientific">Rhynchospora pubera</name>
    <dbReference type="NCBI Taxonomy" id="906938"/>
    <lineage>
        <taxon>Eukaryota</taxon>
        <taxon>Viridiplantae</taxon>
        <taxon>Streptophyta</taxon>
        <taxon>Embryophyta</taxon>
        <taxon>Tracheophyta</taxon>
        <taxon>Spermatophyta</taxon>
        <taxon>Magnoliopsida</taxon>
        <taxon>Liliopsida</taxon>
        <taxon>Poales</taxon>
        <taxon>Cyperaceae</taxon>
        <taxon>Cyperoideae</taxon>
        <taxon>Rhynchosporeae</taxon>
        <taxon>Rhynchospora</taxon>
    </lineage>
</organism>
<gene>
    <name evidence="2" type="ORF">LUZ62_022659</name>
</gene>
<dbReference type="SUPFAM" id="SSF81383">
    <property type="entry name" value="F-box domain"/>
    <property type="match status" value="1"/>
</dbReference>
<dbReference type="Pfam" id="PF03478">
    <property type="entry name" value="Beta-prop_KIB1-4"/>
    <property type="match status" value="1"/>
</dbReference>